<keyword evidence="4 7" id="KW-0833">Ubl conjugation pathway</keyword>
<dbReference type="GO" id="GO:0006508">
    <property type="term" value="P:proteolysis"/>
    <property type="evidence" value="ECO:0007669"/>
    <property type="project" value="UniProtKB-KW"/>
</dbReference>
<proteinExistence type="inferred from homology"/>
<dbReference type="GO" id="GO:0004843">
    <property type="term" value="F:cysteine-type deubiquitinase activity"/>
    <property type="evidence" value="ECO:0007669"/>
    <property type="project" value="UniProtKB-UniRule"/>
</dbReference>
<dbReference type="AlphaFoldDB" id="A0A0F7SSL0"/>
<dbReference type="GO" id="GO:0005634">
    <property type="term" value="C:nucleus"/>
    <property type="evidence" value="ECO:0007669"/>
    <property type="project" value="TreeGrafter"/>
</dbReference>
<feature type="compositionally biased region" description="Polar residues" evidence="8">
    <location>
        <begin position="425"/>
        <end position="435"/>
    </location>
</feature>
<feature type="region of interest" description="Disordered" evidence="8">
    <location>
        <begin position="911"/>
        <end position="952"/>
    </location>
</feature>
<dbReference type="PANTHER" id="PTHR24006:SF888">
    <property type="entry name" value="UBIQUITIN CARBOXYL-TERMINAL HYDROLASE 30"/>
    <property type="match status" value="1"/>
</dbReference>
<dbReference type="Pfam" id="PF00443">
    <property type="entry name" value="UCH"/>
    <property type="match status" value="1"/>
</dbReference>
<keyword evidence="6 7" id="KW-0788">Thiol protease</keyword>
<evidence type="ECO:0000256" key="5">
    <source>
        <dbReference type="ARBA" id="ARBA00022801"/>
    </source>
</evidence>
<evidence type="ECO:0000256" key="1">
    <source>
        <dbReference type="ARBA" id="ARBA00000707"/>
    </source>
</evidence>
<feature type="compositionally biased region" description="Basic and acidic residues" evidence="8">
    <location>
        <begin position="599"/>
        <end position="611"/>
    </location>
</feature>
<protein>
    <recommendedName>
        <fullName evidence="7">Ubiquitin carboxyl-terminal hydrolase</fullName>
        <ecNumber evidence="7">3.4.19.12</ecNumber>
    </recommendedName>
</protein>
<feature type="region of interest" description="Disordered" evidence="8">
    <location>
        <begin position="1"/>
        <end position="27"/>
    </location>
</feature>
<keyword evidence="3 7" id="KW-0645">Protease</keyword>
<reference evidence="10" key="1">
    <citation type="submission" date="2014-08" db="EMBL/GenBank/DDBJ databases">
        <authorList>
            <person name="Sharma Rahul"/>
            <person name="Thines Marco"/>
        </authorList>
    </citation>
    <scope>NUCLEOTIDE SEQUENCE</scope>
</reference>
<dbReference type="GO" id="GO:0016579">
    <property type="term" value="P:protein deubiquitination"/>
    <property type="evidence" value="ECO:0007669"/>
    <property type="project" value="InterPro"/>
</dbReference>
<evidence type="ECO:0000259" key="9">
    <source>
        <dbReference type="PROSITE" id="PS50235"/>
    </source>
</evidence>
<feature type="compositionally biased region" description="Low complexity" evidence="8">
    <location>
        <begin position="452"/>
        <end position="479"/>
    </location>
</feature>
<evidence type="ECO:0000256" key="2">
    <source>
        <dbReference type="ARBA" id="ARBA00009085"/>
    </source>
</evidence>
<sequence>MLGRSRSIRKTSSLSAEDASSSVVDRTDEQDVLIHQPTGLINDGNTCYLNSVFQSLIHTPPFSTLLVPVDVKNHPYSPPSTITIDRARCPAFMADRNEHIDLMPLAAAFIENAGRSWRTELKGLQPGAGDRKGQGLKTLLYSVSRKYDQYGDYEQQDAHEFLRHLLDSIRMEECDVIKRLKGASGNPTISNADPRHISTISTPSSISPAPPSSEQLSNPSDATNSPVDTIESPPSADLFPNIVIRSDPVHPEQEPHQTNTSPAAHRPDYQRSASFDDESRPTMKDLESISNEQRNQQEHKADMVSFVDLLFGGRLASMVVCESCKSVSHTYEDFMDLSMSLPEEEPRERKRDRLKSIASKWKAKLTKPDNYETNDSSAVASDDEDDDGPPPAAYQSFASRRMTNVEEGPKRVPGGRRMTVDAGNQPDNLGPPSTNLGRRGSIFGGIGRKKSISSLGGSNRRASIAQSEAESAKAESTGSRASSPGPGDEVAGNGSALSTTTGSSINYANAVLQSQDSKFPKVRPSQAAYILRILGPYTPTQTSLSKRVGSSSFSEQAHSSPNLITGLTDCLKQFTAVEVLEGDNAFACKKCWRWDNPRADGKPWRRGGEHPGDDDEEDDVSVTDGLSGENAGSGGGLGSITDVDEATEHVATLKGTDLAALEAMTLNGPVEETGYYSEIASQGPAQAISGLPPTGLSNGYHGTIPTISQTPLSPETELSTIAPSVAPHRSKSSLAPPVVKINHRPANTRGISFTQHQNPELETMYVSDSDDSEDDASSNGGSPVGGGPKYVLRRAFKRYLIVHPPAILVIHLKRFEQIFGGKGFNPFGGFATNFRKLDSYVSFPEVLDIAPFLAPARVGAPVTQLNASRKIKSVEAVSDAVLYQLCAVVVHIGSMGGGHYVSYVLSSPSDPPPLHTPSSSPQPPKTGQDYLSPSSAILKPQSSSSASSIRSETSTYQKDPRVWYYCSDTVVKKVEIDEVLRAGAYLIFYEKT</sequence>
<dbReference type="EC" id="3.4.19.12" evidence="7"/>
<dbReference type="InterPro" id="IPR050164">
    <property type="entry name" value="Peptidase_C19"/>
</dbReference>
<dbReference type="InterPro" id="IPR038765">
    <property type="entry name" value="Papain-like_cys_pep_sf"/>
</dbReference>
<evidence type="ECO:0000256" key="3">
    <source>
        <dbReference type="ARBA" id="ARBA00022670"/>
    </source>
</evidence>
<dbReference type="PANTHER" id="PTHR24006">
    <property type="entry name" value="UBIQUITIN CARBOXYL-TERMINAL HYDROLASE"/>
    <property type="match status" value="1"/>
</dbReference>
<feature type="region of interest" description="Disordered" evidence="8">
    <location>
        <begin position="599"/>
        <end position="639"/>
    </location>
</feature>
<feature type="compositionally biased region" description="Low complexity" evidence="8">
    <location>
        <begin position="932"/>
        <end position="952"/>
    </location>
</feature>
<organism evidence="10">
    <name type="scientific">Phaffia rhodozyma</name>
    <name type="common">Yeast</name>
    <name type="synonym">Xanthophyllomyces dendrorhous</name>
    <dbReference type="NCBI Taxonomy" id="264483"/>
    <lineage>
        <taxon>Eukaryota</taxon>
        <taxon>Fungi</taxon>
        <taxon>Dikarya</taxon>
        <taxon>Basidiomycota</taxon>
        <taxon>Agaricomycotina</taxon>
        <taxon>Tremellomycetes</taxon>
        <taxon>Cystofilobasidiales</taxon>
        <taxon>Mrakiaceae</taxon>
        <taxon>Phaffia</taxon>
    </lineage>
</organism>
<name>A0A0F7SSL0_PHARH</name>
<comment type="similarity">
    <text evidence="2 7">Belongs to the peptidase C19 family.</text>
</comment>
<dbReference type="EMBL" id="LN483157">
    <property type="protein sequence ID" value="CED83535.1"/>
    <property type="molecule type" value="Genomic_DNA"/>
</dbReference>
<dbReference type="PROSITE" id="PS50235">
    <property type="entry name" value="USP_3"/>
    <property type="match status" value="1"/>
</dbReference>
<dbReference type="InterPro" id="IPR028889">
    <property type="entry name" value="USP"/>
</dbReference>
<dbReference type="SUPFAM" id="SSF54001">
    <property type="entry name" value="Cysteine proteinases"/>
    <property type="match status" value="1"/>
</dbReference>
<feature type="region of interest" description="Disordered" evidence="8">
    <location>
        <begin position="182"/>
        <end position="298"/>
    </location>
</feature>
<evidence type="ECO:0000256" key="7">
    <source>
        <dbReference type="RuleBase" id="RU366025"/>
    </source>
</evidence>
<feature type="compositionally biased region" description="Basic and acidic residues" evidence="8">
    <location>
        <begin position="277"/>
        <end position="287"/>
    </location>
</feature>
<feature type="region of interest" description="Disordered" evidence="8">
    <location>
        <begin position="367"/>
        <end position="497"/>
    </location>
</feature>
<evidence type="ECO:0000256" key="6">
    <source>
        <dbReference type="ARBA" id="ARBA00022807"/>
    </source>
</evidence>
<dbReference type="PROSITE" id="PS00972">
    <property type="entry name" value="USP_1"/>
    <property type="match status" value="1"/>
</dbReference>
<feature type="compositionally biased region" description="Low complexity" evidence="8">
    <location>
        <begin position="12"/>
        <end position="24"/>
    </location>
</feature>
<feature type="domain" description="USP" evidence="9">
    <location>
        <begin position="38"/>
        <end position="992"/>
    </location>
</feature>
<dbReference type="InterPro" id="IPR018200">
    <property type="entry name" value="USP_CS"/>
</dbReference>
<feature type="compositionally biased region" description="Pro residues" evidence="8">
    <location>
        <begin position="911"/>
        <end position="924"/>
    </location>
</feature>
<comment type="catalytic activity">
    <reaction evidence="1 7">
        <text>Thiol-dependent hydrolysis of ester, thioester, amide, peptide and isopeptide bonds formed by the C-terminal Gly of ubiquitin (a 76-residue protein attached to proteins as an intracellular targeting signal).</text>
        <dbReference type="EC" id="3.4.19.12"/>
    </reaction>
</comment>
<evidence type="ECO:0000256" key="8">
    <source>
        <dbReference type="SAM" id="MobiDB-lite"/>
    </source>
</evidence>
<evidence type="ECO:0000313" key="10">
    <source>
        <dbReference type="EMBL" id="CED83535.1"/>
    </source>
</evidence>
<evidence type="ECO:0000256" key="4">
    <source>
        <dbReference type="ARBA" id="ARBA00022786"/>
    </source>
</evidence>
<feature type="compositionally biased region" description="Acidic residues" evidence="8">
    <location>
        <begin position="612"/>
        <end position="621"/>
    </location>
</feature>
<feature type="compositionally biased region" description="Polar residues" evidence="8">
    <location>
        <begin position="214"/>
        <end position="227"/>
    </location>
</feature>
<keyword evidence="5 7" id="KW-0378">Hydrolase</keyword>
<feature type="compositionally biased region" description="Low complexity" evidence="8">
    <location>
        <begin position="197"/>
        <end position="207"/>
    </location>
</feature>
<dbReference type="PROSITE" id="PS00973">
    <property type="entry name" value="USP_2"/>
    <property type="match status" value="1"/>
</dbReference>
<feature type="region of interest" description="Disordered" evidence="8">
    <location>
        <begin position="766"/>
        <end position="785"/>
    </location>
</feature>
<dbReference type="Gene3D" id="3.90.70.10">
    <property type="entry name" value="Cysteine proteinases"/>
    <property type="match status" value="3"/>
</dbReference>
<dbReference type="InterPro" id="IPR001394">
    <property type="entry name" value="Peptidase_C19_UCH"/>
</dbReference>
<accession>A0A0F7SSL0</accession>
<dbReference type="GO" id="GO:0005829">
    <property type="term" value="C:cytosol"/>
    <property type="evidence" value="ECO:0007669"/>
    <property type="project" value="TreeGrafter"/>
</dbReference>